<evidence type="ECO:0000259" key="1">
    <source>
        <dbReference type="SMART" id="SM00960"/>
    </source>
</evidence>
<evidence type="ECO:0000313" key="2">
    <source>
        <dbReference type="EMBL" id="BDV44157.1"/>
    </source>
</evidence>
<dbReference type="Pfam" id="PF14332">
    <property type="entry name" value="DUF4388"/>
    <property type="match status" value="1"/>
</dbReference>
<dbReference type="InterPro" id="IPR025497">
    <property type="entry name" value="PatA-like_N"/>
</dbReference>
<reference evidence="2 3" key="1">
    <citation type="submission" date="2022-12" db="EMBL/GenBank/DDBJ databases">
        <title>Polyphasic characterization of Geotalea uranireducens NIT-SL11 newly isolated from a complex of sewage sludge and microbially reduced graphene oxide.</title>
        <authorList>
            <person name="Xie L."/>
            <person name="Yoshida N."/>
            <person name="Meng L."/>
        </authorList>
    </citation>
    <scope>NUCLEOTIDE SEQUENCE [LARGE SCALE GENOMIC DNA]</scope>
    <source>
        <strain evidence="2 3">NIT-SL11</strain>
    </source>
</reference>
<organism evidence="2 3">
    <name type="scientific">Geotalea uraniireducens</name>
    <dbReference type="NCBI Taxonomy" id="351604"/>
    <lineage>
        <taxon>Bacteria</taxon>
        <taxon>Pseudomonadati</taxon>
        <taxon>Thermodesulfobacteriota</taxon>
        <taxon>Desulfuromonadia</taxon>
        <taxon>Geobacterales</taxon>
        <taxon>Geobacteraceae</taxon>
        <taxon>Geotalea</taxon>
    </lineage>
</organism>
<name>A0ABM8EPL8_9BACT</name>
<gene>
    <name evidence="2" type="ORF">GURASL_30800</name>
</gene>
<dbReference type="EMBL" id="AP027151">
    <property type="protein sequence ID" value="BDV44157.1"/>
    <property type="molecule type" value="Genomic_DNA"/>
</dbReference>
<dbReference type="PANTHER" id="PTHR36304">
    <property type="entry name" value="DOMAIN GTPASE-ACTIVATING PROTEIN, PUTATIVE-RELATED-RELATED"/>
    <property type="match status" value="1"/>
</dbReference>
<sequence length="241" mass="25753">MMAESQSREQVNGFEGAVAGLPLTDVIQLKGQNRFSGCISVEYQQKQGMIFFRDGEIIHAEQGGASGNQALYQIICWPGGRFAIQPKVTTTGRTIQQSISYLLLEAHRLMDEARAGIAPADGSAEETGKTGSRRMSKIAERLLQIAGVAYAVLMKNDGTPVEDDSFEAEALAGKGLGIASTGNRLGEVFGLGELKSAAVQAKATQLLVFEAKNHYISIAVRGESALAQVEADIRSTFTAKK</sequence>
<dbReference type="Proteomes" id="UP001317705">
    <property type="component" value="Chromosome"/>
</dbReference>
<dbReference type="Gene3D" id="3.30.450.30">
    <property type="entry name" value="Dynein light chain 2a, cytoplasmic"/>
    <property type="match status" value="1"/>
</dbReference>
<dbReference type="SMART" id="SM00960">
    <property type="entry name" value="Robl_LC7"/>
    <property type="match status" value="1"/>
</dbReference>
<evidence type="ECO:0000313" key="3">
    <source>
        <dbReference type="Proteomes" id="UP001317705"/>
    </source>
</evidence>
<keyword evidence="3" id="KW-1185">Reference proteome</keyword>
<accession>A0ABM8EPL8</accession>
<proteinExistence type="predicted"/>
<protein>
    <submittedName>
        <fullName evidence="2">PATAN domain GTPase-activating protein</fullName>
    </submittedName>
</protein>
<dbReference type="PANTHER" id="PTHR36304:SF4">
    <property type="entry name" value="DUF4388 DOMAIN-CONTAINING PROTEIN"/>
    <property type="match status" value="1"/>
</dbReference>
<dbReference type="SUPFAM" id="SSF103196">
    <property type="entry name" value="Roadblock/LC7 domain"/>
    <property type="match status" value="1"/>
</dbReference>
<dbReference type="InterPro" id="IPR004942">
    <property type="entry name" value="Roadblock/LAMTOR2_dom"/>
</dbReference>
<dbReference type="RefSeq" id="WP_282000263.1">
    <property type="nucleotide sequence ID" value="NZ_AP027151.1"/>
</dbReference>
<feature type="domain" description="Roadblock/LAMTOR2" evidence="1">
    <location>
        <begin position="135"/>
        <end position="220"/>
    </location>
</feature>